<dbReference type="Proteomes" id="UP000008281">
    <property type="component" value="Unassembled WGS sequence"/>
</dbReference>
<accession>E3N2M4</accession>
<proteinExistence type="predicted"/>
<dbReference type="InParanoid" id="E3N2M4"/>
<name>E3N2M4_CAERE</name>
<evidence type="ECO:0000313" key="2">
    <source>
        <dbReference type="Proteomes" id="UP000008281"/>
    </source>
</evidence>
<reference evidence="1" key="1">
    <citation type="submission" date="2007-07" db="EMBL/GenBank/DDBJ databases">
        <title>PCAP assembly of the Caenorhabditis remanei genome.</title>
        <authorList>
            <consortium name="The Caenorhabditis remanei Sequencing Consortium"/>
            <person name="Wilson R.K."/>
        </authorList>
    </citation>
    <scope>NUCLEOTIDE SEQUENCE [LARGE SCALE GENOMIC DNA]</scope>
    <source>
        <strain evidence="1">PB4641</strain>
    </source>
</reference>
<gene>
    <name evidence="1" type="ORF">CRE_15593</name>
</gene>
<sequence>MTVHLFLSLYLFYLGFCDIRKNYFDKLDDLGCSELQKSLVKWMINNFFVLLYFLNEFRRPWILNDGNLLKIGSIGIALATAWIPVVKNKNLFLNEKSEKN</sequence>
<keyword evidence="2" id="KW-1185">Reference proteome</keyword>
<dbReference type="AlphaFoldDB" id="E3N2M4"/>
<protein>
    <submittedName>
        <fullName evidence="1">Uncharacterized protein</fullName>
    </submittedName>
</protein>
<dbReference type="HOGENOM" id="CLU_2308640_0_0_1"/>
<organism evidence="2">
    <name type="scientific">Caenorhabditis remanei</name>
    <name type="common">Caenorhabditis vulgaris</name>
    <dbReference type="NCBI Taxonomy" id="31234"/>
    <lineage>
        <taxon>Eukaryota</taxon>
        <taxon>Metazoa</taxon>
        <taxon>Ecdysozoa</taxon>
        <taxon>Nematoda</taxon>
        <taxon>Chromadorea</taxon>
        <taxon>Rhabditida</taxon>
        <taxon>Rhabditina</taxon>
        <taxon>Rhabditomorpha</taxon>
        <taxon>Rhabditoidea</taxon>
        <taxon>Rhabditidae</taxon>
        <taxon>Peloderinae</taxon>
        <taxon>Caenorhabditis</taxon>
    </lineage>
</organism>
<dbReference type="EMBL" id="DS268514">
    <property type="protein sequence ID" value="EFO84263.1"/>
    <property type="molecule type" value="Genomic_DNA"/>
</dbReference>
<evidence type="ECO:0000313" key="1">
    <source>
        <dbReference type="EMBL" id="EFO84263.1"/>
    </source>
</evidence>